<feature type="domain" description="NAC" evidence="7">
    <location>
        <begin position="4"/>
        <end position="154"/>
    </location>
</feature>
<evidence type="ECO:0000256" key="2">
    <source>
        <dbReference type="ARBA" id="ARBA00023015"/>
    </source>
</evidence>
<keyword evidence="4" id="KW-0804">Transcription</keyword>
<dbReference type="GO" id="GO:0005634">
    <property type="term" value="C:nucleus"/>
    <property type="evidence" value="ECO:0007669"/>
    <property type="project" value="UniProtKB-SubCell"/>
</dbReference>
<dbReference type="OrthoDB" id="1882472at2759"/>
<evidence type="ECO:0000256" key="6">
    <source>
        <dbReference type="SAM" id="Phobius"/>
    </source>
</evidence>
<evidence type="ECO:0000256" key="3">
    <source>
        <dbReference type="ARBA" id="ARBA00023125"/>
    </source>
</evidence>
<protein>
    <recommendedName>
        <fullName evidence="7">NAC domain-containing protein</fullName>
    </recommendedName>
</protein>
<dbReference type="GO" id="GO:0003677">
    <property type="term" value="F:DNA binding"/>
    <property type="evidence" value="ECO:0007669"/>
    <property type="project" value="UniProtKB-KW"/>
</dbReference>
<keyword evidence="2" id="KW-0805">Transcription regulation</keyword>
<dbReference type="Pfam" id="PF02365">
    <property type="entry name" value="NAM"/>
    <property type="match status" value="1"/>
</dbReference>
<name>A0A9Q1LMA5_9SOLA</name>
<keyword evidence="9" id="KW-1185">Reference proteome</keyword>
<evidence type="ECO:0000256" key="5">
    <source>
        <dbReference type="ARBA" id="ARBA00023242"/>
    </source>
</evidence>
<dbReference type="InterPro" id="IPR003441">
    <property type="entry name" value="NAC-dom"/>
</dbReference>
<dbReference type="PANTHER" id="PTHR31744">
    <property type="entry name" value="PROTEIN CUP-SHAPED COTYLEDON 2-RELATED"/>
    <property type="match status" value="1"/>
</dbReference>
<reference evidence="9" key="1">
    <citation type="journal article" date="2023" name="Proc. Natl. Acad. Sci. U.S.A.">
        <title>Genomic and structural basis for evolution of tropane alkaloid biosynthesis.</title>
        <authorList>
            <person name="Wanga Y.-J."/>
            <person name="Taina T."/>
            <person name="Yua J.-Y."/>
            <person name="Lia J."/>
            <person name="Xua B."/>
            <person name="Chenc J."/>
            <person name="D'Auriad J.C."/>
            <person name="Huanga J.-P."/>
            <person name="Huanga S.-X."/>
        </authorList>
    </citation>
    <scope>NUCLEOTIDE SEQUENCE [LARGE SCALE GENOMIC DNA]</scope>
    <source>
        <strain evidence="9">cv. KIB-2019</strain>
    </source>
</reference>
<dbReference type="EMBL" id="JAJAGQ010000017">
    <property type="protein sequence ID" value="KAJ8538145.1"/>
    <property type="molecule type" value="Genomic_DNA"/>
</dbReference>
<dbReference type="PANTHER" id="PTHR31744:SF210">
    <property type="entry name" value="NAC DOMAIN-CONTAINING PROTEIN 86-LIKE"/>
    <property type="match status" value="1"/>
</dbReference>
<dbReference type="FunFam" id="2.170.150.80:FF:000002">
    <property type="entry name" value="Nac domain-containing protein 86"/>
    <property type="match status" value="1"/>
</dbReference>
<keyword evidence="3" id="KW-0238">DNA-binding</keyword>
<keyword evidence="6" id="KW-1133">Transmembrane helix</keyword>
<comment type="subcellular location">
    <subcellularLocation>
        <location evidence="1">Nucleus</location>
    </subcellularLocation>
</comment>
<proteinExistence type="predicted"/>
<keyword evidence="6" id="KW-0812">Transmembrane</keyword>
<dbReference type="GO" id="GO:0006355">
    <property type="term" value="P:regulation of DNA-templated transcription"/>
    <property type="evidence" value="ECO:0007669"/>
    <property type="project" value="InterPro"/>
</dbReference>
<evidence type="ECO:0000256" key="4">
    <source>
        <dbReference type="ARBA" id="ARBA00023163"/>
    </source>
</evidence>
<keyword evidence="6" id="KW-0472">Membrane</keyword>
<evidence type="ECO:0000259" key="7">
    <source>
        <dbReference type="PROSITE" id="PS51005"/>
    </source>
</evidence>
<dbReference type="SUPFAM" id="SSF101941">
    <property type="entry name" value="NAC domain"/>
    <property type="match status" value="1"/>
</dbReference>
<evidence type="ECO:0000313" key="8">
    <source>
        <dbReference type="EMBL" id="KAJ8538145.1"/>
    </source>
</evidence>
<comment type="caution">
    <text evidence="8">The sequence shown here is derived from an EMBL/GenBank/DDBJ whole genome shotgun (WGS) entry which is preliminary data.</text>
</comment>
<dbReference type="Proteomes" id="UP001152561">
    <property type="component" value="Unassembled WGS sequence"/>
</dbReference>
<feature type="transmembrane region" description="Helical" evidence="6">
    <location>
        <begin position="489"/>
        <end position="510"/>
    </location>
</feature>
<sequence length="555" mass="62065">MAKLPPGFRFHPTDVELIMYYLKRKIMGKKILFEAISELNIYKFSPWDLPEKCCYKSKDLEWYFFCPRERKYASGSRMNRATETGYWKTTGKDRPVLYDEKIVGSVKTLVFHQGNAPRGQRMDWVIHEYKFENKDMANAGFPLDTYVLCKVFKKSGPGPKNGAQYGAPFKEEDWEDDEAPVEHNPSSIPSLPLPDSQTCSIVTFMVDLGSASGCTSNELHPPSTQPPIHEMPAEPNSSNVTPVPAMPGNLSCSVVTTMVDPGNKSLWPLTEPGPSSSELYSQKMPQDEEDDIFHLLDNFTEDPATFSAGNENNLGPNGKNVEAASSIDGNDMYDCLGNLDNFVELDQTTFDLSVTQGTNYSHNPVFLQDVPYLELNDLEIPLSHSAETTETARVMMGDFCVPHNSDVDMRQFCFGSNSSARSQQVAGQNELHLLPEHYVQQVIPSDLVNCNVANVNQGCNAAYTTDFSSLKQPENSRYTAQSQERDCRYLAQSLMCAGLLCVISFYLNFLSSFSGEQQRMFFSCMYAHSASNSHCAGFSIHAKAEVILWVGLFQI</sequence>
<dbReference type="AlphaFoldDB" id="A0A9Q1LMA5"/>
<evidence type="ECO:0000256" key="1">
    <source>
        <dbReference type="ARBA" id="ARBA00004123"/>
    </source>
</evidence>
<accession>A0A9Q1LMA5</accession>
<dbReference type="InterPro" id="IPR036093">
    <property type="entry name" value="NAC_dom_sf"/>
</dbReference>
<evidence type="ECO:0000313" key="9">
    <source>
        <dbReference type="Proteomes" id="UP001152561"/>
    </source>
</evidence>
<gene>
    <name evidence="8" type="ORF">K7X08_014685</name>
</gene>
<keyword evidence="5" id="KW-0539">Nucleus</keyword>
<organism evidence="8 9">
    <name type="scientific">Anisodus acutangulus</name>
    <dbReference type="NCBI Taxonomy" id="402998"/>
    <lineage>
        <taxon>Eukaryota</taxon>
        <taxon>Viridiplantae</taxon>
        <taxon>Streptophyta</taxon>
        <taxon>Embryophyta</taxon>
        <taxon>Tracheophyta</taxon>
        <taxon>Spermatophyta</taxon>
        <taxon>Magnoliopsida</taxon>
        <taxon>eudicotyledons</taxon>
        <taxon>Gunneridae</taxon>
        <taxon>Pentapetalae</taxon>
        <taxon>asterids</taxon>
        <taxon>lamiids</taxon>
        <taxon>Solanales</taxon>
        <taxon>Solanaceae</taxon>
        <taxon>Solanoideae</taxon>
        <taxon>Hyoscyameae</taxon>
        <taxon>Anisodus</taxon>
    </lineage>
</organism>
<dbReference type="PROSITE" id="PS51005">
    <property type="entry name" value="NAC"/>
    <property type="match status" value="1"/>
</dbReference>
<dbReference type="Gene3D" id="2.170.150.80">
    <property type="entry name" value="NAC domain"/>
    <property type="match status" value="1"/>
</dbReference>